<keyword evidence="8" id="KW-1185">Reference proteome</keyword>
<protein>
    <recommendedName>
        <fullName evidence="6">Endonuclease/exonuclease/phosphatase domain-containing protein</fullName>
    </recommendedName>
</protein>
<dbReference type="InterPro" id="IPR036691">
    <property type="entry name" value="Endo/exonu/phosph_ase_sf"/>
</dbReference>
<evidence type="ECO:0000256" key="4">
    <source>
        <dbReference type="ARBA" id="ARBA00022801"/>
    </source>
</evidence>
<dbReference type="GO" id="GO:0006308">
    <property type="term" value="P:DNA catabolic process"/>
    <property type="evidence" value="ECO:0007669"/>
    <property type="project" value="InterPro"/>
</dbReference>
<dbReference type="GO" id="GO:0003677">
    <property type="term" value="F:DNA binding"/>
    <property type="evidence" value="ECO:0007669"/>
    <property type="project" value="TreeGrafter"/>
</dbReference>
<comment type="similarity">
    <text evidence="1">Belongs to the DNase I family.</text>
</comment>
<dbReference type="STRING" id="75743.A0A401P0U1"/>
<keyword evidence="5" id="KW-0472">Membrane</keyword>
<name>A0A401P0U1_SCYTO</name>
<evidence type="ECO:0000313" key="7">
    <source>
        <dbReference type="EMBL" id="GCB66723.1"/>
    </source>
</evidence>
<keyword evidence="4" id="KW-0378">Hydrolase</keyword>
<dbReference type="InterPro" id="IPR005135">
    <property type="entry name" value="Endo/exonuclease/phosphatase"/>
</dbReference>
<evidence type="ECO:0000256" key="1">
    <source>
        <dbReference type="ARBA" id="ARBA00007359"/>
    </source>
</evidence>
<keyword evidence="2" id="KW-0540">Nuclease</keyword>
<evidence type="ECO:0000256" key="2">
    <source>
        <dbReference type="ARBA" id="ARBA00022722"/>
    </source>
</evidence>
<dbReference type="PANTHER" id="PTHR11371">
    <property type="entry name" value="DEOXYRIBONUCLEASE"/>
    <property type="match status" value="1"/>
</dbReference>
<gene>
    <name evidence="7" type="ORF">scyTo_0000634</name>
</gene>
<evidence type="ECO:0000256" key="5">
    <source>
        <dbReference type="SAM" id="Phobius"/>
    </source>
</evidence>
<evidence type="ECO:0000256" key="3">
    <source>
        <dbReference type="ARBA" id="ARBA00022759"/>
    </source>
</evidence>
<comment type="caution">
    <text evidence="7">The sequence shown here is derived from an EMBL/GenBank/DDBJ whole genome shotgun (WGS) entry which is preliminary data.</text>
</comment>
<feature type="transmembrane region" description="Helical" evidence="5">
    <location>
        <begin position="20"/>
        <end position="39"/>
    </location>
</feature>
<dbReference type="InterPro" id="IPR016202">
    <property type="entry name" value="DNase_I"/>
</dbReference>
<reference evidence="7 8" key="1">
    <citation type="journal article" date="2018" name="Nat. Ecol. Evol.">
        <title>Shark genomes provide insights into elasmobranch evolution and the origin of vertebrates.</title>
        <authorList>
            <person name="Hara Y"/>
            <person name="Yamaguchi K"/>
            <person name="Onimaru K"/>
            <person name="Kadota M"/>
            <person name="Koyanagi M"/>
            <person name="Keeley SD"/>
            <person name="Tatsumi K"/>
            <person name="Tanaka K"/>
            <person name="Motone F"/>
            <person name="Kageyama Y"/>
            <person name="Nozu R"/>
            <person name="Adachi N"/>
            <person name="Nishimura O"/>
            <person name="Nakagawa R"/>
            <person name="Tanegashima C"/>
            <person name="Kiyatake I"/>
            <person name="Matsumoto R"/>
            <person name="Murakumo K"/>
            <person name="Nishida K"/>
            <person name="Terakita A"/>
            <person name="Kuratani S"/>
            <person name="Sato K"/>
            <person name="Hyodo S Kuraku.S."/>
        </authorList>
    </citation>
    <scope>NUCLEOTIDE SEQUENCE [LARGE SCALE GENOMIC DNA]</scope>
</reference>
<keyword evidence="5" id="KW-0812">Transmembrane</keyword>
<organism evidence="7 8">
    <name type="scientific">Scyliorhinus torazame</name>
    <name type="common">Cloudy catshark</name>
    <name type="synonym">Catulus torazame</name>
    <dbReference type="NCBI Taxonomy" id="75743"/>
    <lineage>
        <taxon>Eukaryota</taxon>
        <taxon>Metazoa</taxon>
        <taxon>Chordata</taxon>
        <taxon>Craniata</taxon>
        <taxon>Vertebrata</taxon>
        <taxon>Chondrichthyes</taxon>
        <taxon>Elasmobranchii</taxon>
        <taxon>Galeomorphii</taxon>
        <taxon>Galeoidea</taxon>
        <taxon>Carcharhiniformes</taxon>
        <taxon>Scyliorhinidae</taxon>
        <taxon>Scyliorhinus</taxon>
    </lineage>
</organism>
<dbReference type="SUPFAM" id="SSF56219">
    <property type="entry name" value="DNase I-like"/>
    <property type="match status" value="1"/>
</dbReference>
<dbReference type="Gene3D" id="3.60.10.10">
    <property type="entry name" value="Endonuclease/exonuclease/phosphatase"/>
    <property type="match status" value="1"/>
</dbReference>
<dbReference type="Proteomes" id="UP000288216">
    <property type="component" value="Unassembled WGS sequence"/>
</dbReference>
<dbReference type="GO" id="GO:0004530">
    <property type="term" value="F:deoxyribonuclease I activity"/>
    <property type="evidence" value="ECO:0007669"/>
    <property type="project" value="TreeGrafter"/>
</dbReference>
<keyword evidence="3" id="KW-0255">Endonuclease</keyword>
<evidence type="ECO:0000259" key="6">
    <source>
        <dbReference type="Pfam" id="PF03372"/>
    </source>
</evidence>
<proteinExistence type="inferred from homology"/>
<dbReference type="GO" id="GO:0005634">
    <property type="term" value="C:nucleus"/>
    <property type="evidence" value="ECO:0007669"/>
    <property type="project" value="TreeGrafter"/>
</dbReference>
<dbReference type="SMART" id="SM00476">
    <property type="entry name" value="DNaseIc"/>
    <property type="match status" value="1"/>
</dbReference>
<dbReference type="AlphaFoldDB" id="A0A401P0U1"/>
<dbReference type="PANTHER" id="PTHR11371:SF35">
    <property type="entry name" value="DEOXYRIBONUCLEASE I"/>
    <property type="match status" value="1"/>
</dbReference>
<dbReference type="PRINTS" id="PR00130">
    <property type="entry name" value="DNASEI"/>
</dbReference>
<feature type="domain" description="Endonuclease/exonuclease/phosphatase" evidence="6">
    <location>
        <begin position="50"/>
        <end position="263"/>
    </location>
</feature>
<dbReference type="OrthoDB" id="10061407at2759"/>
<dbReference type="CDD" id="cd10282">
    <property type="entry name" value="DNase1"/>
    <property type="match status" value="1"/>
</dbReference>
<evidence type="ECO:0000313" key="8">
    <source>
        <dbReference type="Proteomes" id="UP000288216"/>
    </source>
</evidence>
<accession>A0A401P0U1</accession>
<dbReference type="OMA" id="KYTHCAY"/>
<keyword evidence="5" id="KW-1133">Transmembrane helix</keyword>
<sequence length="362" mass="41646">MFGGKWKTLSWDYCVEECFVHRFTTMALLLLMVLIGCFMQGSQGLKISAFNIQRFDQSKVNDPVTLDILIQILQRYDLITIEEVMDADNSAITELVRELNRSTKLHYNYIISDHLGRSSYREKYAFVYNENILKPMAWYHFDDGCEKCGTDTFIREPFIVHFHSLTTIVKDFVLVAIHTSPSYAIREVDALYDVWADARNHFNTENILILGDYNAACRYVTDSDWPHIRLRQHKNFHWLIDDAIDTTVSKYTHCAYDRFVVTTKGLLKTIVPGSVKTFNFQEAYGLPYYTVKEVSDHYPIELELENDPNTVGAKYGTESSIGINAVPNIMIAVLTMEIIVKVPCDGSEKVARSHESLTKNIE</sequence>
<dbReference type="EMBL" id="BFAA01000121">
    <property type="protein sequence ID" value="GCB66723.1"/>
    <property type="molecule type" value="Genomic_DNA"/>
</dbReference>
<dbReference type="Pfam" id="PF03372">
    <property type="entry name" value="Exo_endo_phos"/>
    <property type="match status" value="1"/>
</dbReference>